<feature type="domain" description="Nucleoside transporter/FeoB GTPase Gate" evidence="2">
    <location>
        <begin position="380"/>
        <end position="487"/>
    </location>
</feature>
<evidence type="ECO:0000256" key="1">
    <source>
        <dbReference type="SAM" id="Phobius"/>
    </source>
</evidence>
<evidence type="ECO:0000313" key="3">
    <source>
        <dbReference type="EMBL" id="MDA3614244.1"/>
    </source>
</evidence>
<comment type="caution">
    <text evidence="3">The sequence shown here is derived from an EMBL/GenBank/DDBJ whole genome shotgun (WGS) entry which is preliminary data.</text>
</comment>
<feature type="transmembrane region" description="Helical" evidence="1">
    <location>
        <begin position="174"/>
        <end position="199"/>
    </location>
</feature>
<evidence type="ECO:0000259" key="2">
    <source>
        <dbReference type="Pfam" id="PF07670"/>
    </source>
</evidence>
<feature type="transmembrane region" description="Helical" evidence="1">
    <location>
        <begin position="379"/>
        <end position="397"/>
    </location>
</feature>
<feature type="domain" description="Nucleoside transporter/FeoB GTPase Gate" evidence="2">
    <location>
        <begin position="52"/>
        <end position="159"/>
    </location>
</feature>
<keyword evidence="1" id="KW-1133">Transmembrane helix</keyword>
<organism evidence="3 4">
    <name type="scientific">Polluticaenibacter yanchengensis</name>
    <dbReference type="NCBI Taxonomy" id="3014562"/>
    <lineage>
        <taxon>Bacteria</taxon>
        <taxon>Pseudomonadati</taxon>
        <taxon>Bacteroidota</taxon>
        <taxon>Chitinophagia</taxon>
        <taxon>Chitinophagales</taxon>
        <taxon>Chitinophagaceae</taxon>
        <taxon>Polluticaenibacter</taxon>
    </lineage>
</organism>
<dbReference type="RefSeq" id="WP_407030572.1">
    <property type="nucleotide sequence ID" value="NZ_JAQGEF010000005.1"/>
</dbReference>
<feature type="transmembrane region" description="Helical" evidence="1">
    <location>
        <begin position="491"/>
        <end position="515"/>
    </location>
</feature>
<name>A0ABT4UHB9_9BACT</name>
<keyword evidence="1" id="KW-0812">Transmembrane</keyword>
<dbReference type="InterPro" id="IPR011642">
    <property type="entry name" value="Gate_dom"/>
</dbReference>
<dbReference type="InterPro" id="IPR052549">
    <property type="entry name" value="SpmB"/>
</dbReference>
<feature type="transmembrane region" description="Helical" evidence="1">
    <location>
        <begin position="46"/>
        <end position="66"/>
    </location>
</feature>
<feature type="transmembrane region" description="Helical" evidence="1">
    <location>
        <begin position="205"/>
        <end position="224"/>
    </location>
</feature>
<gene>
    <name evidence="3" type="ORF">O3P16_05455</name>
</gene>
<protein>
    <recommendedName>
        <fullName evidence="2">Nucleoside transporter/FeoB GTPase Gate domain-containing protein</fullName>
    </recommendedName>
</protein>
<dbReference type="Pfam" id="PF07670">
    <property type="entry name" value="Gate"/>
    <property type="match status" value="2"/>
</dbReference>
<keyword evidence="4" id="KW-1185">Reference proteome</keyword>
<feature type="transmembrane region" description="Helical" evidence="1">
    <location>
        <begin position="341"/>
        <end position="359"/>
    </location>
</feature>
<sequence length="516" mass="55519">MALNYVWIAFFVIGLLIALVKLVVFQDYEIFKKLVDGIFDASKSSVLDVAFPLTGVMVFFLGLMNIGEKAGAVNFLAKILNPFMKRLFPEVPDKHPAMGQMVMNFSANMLGLDNAATPFGLKAMESLQSLNPKKDTATNAQIMFLVLHTSGLTLIPLSIIAYRAGAGSTNATSVFIPLMIATAAATICSILVTGIYQRLKFDKVLVGWLAAIIIGISSFAYFMYQLPASQKFTGTNITEDVFKKELLTSNAVSSIIFKTDSKTPMAKVFINPGAINTPYLKANVHSSAEELRTLPAFSINMTDKTAFEAAVAAVNPNITFTTATPKAYEAPFLSKEVFGNVLGNLILFLVIAAFIIGGFVKKVNVFDAFIDGAKSGFDVVIKIIPYLVGMLVAIRVFRDSGALEFIIGGVSYGLAGIGIDGDYVPAIPVAIMRPFSGAGARGLMLDIFANPAYGPDSFVGKMASIFQGSSDTTFYILALYFGSVGIKKVRYAIWAGMIADALGVIMAVIIAYLMMR</sequence>
<dbReference type="PANTHER" id="PTHR35793">
    <property type="entry name" value="INNER MEMBRANE PROTEIN YJIG"/>
    <property type="match status" value="1"/>
</dbReference>
<proteinExistence type="predicted"/>
<evidence type="ECO:0000313" key="4">
    <source>
        <dbReference type="Proteomes" id="UP001210231"/>
    </source>
</evidence>
<accession>A0ABT4UHB9</accession>
<reference evidence="3 4" key="1">
    <citation type="submission" date="2022-12" db="EMBL/GenBank/DDBJ databases">
        <title>Chitinophagaceae gen. sp. nov., a new member of the family Chitinophagaceae, isolated from soil in a chemical factory.</title>
        <authorList>
            <person name="Ke Z."/>
        </authorList>
    </citation>
    <scope>NUCLEOTIDE SEQUENCE [LARGE SCALE GENOMIC DNA]</scope>
    <source>
        <strain evidence="3 4">LY-5</strain>
    </source>
</reference>
<dbReference type="PANTHER" id="PTHR35793:SF2">
    <property type="entry name" value="INNER MEMBRANE PROTEIN YJIG"/>
    <property type="match status" value="1"/>
</dbReference>
<keyword evidence="1" id="KW-0472">Membrane</keyword>
<dbReference type="EMBL" id="JAQGEF010000005">
    <property type="protein sequence ID" value="MDA3614244.1"/>
    <property type="molecule type" value="Genomic_DNA"/>
</dbReference>
<dbReference type="Proteomes" id="UP001210231">
    <property type="component" value="Unassembled WGS sequence"/>
</dbReference>
<feature type="transmembrane region" description="Helical" evidence="1">
    <location>
        <begin position="142"/>
        <end position="162"/>
    </location>
</feature>
<feature type="transmembrane region" description="Helical" evidence="1">
    <location>
        <begin position="6"/>
        <end position="25"/>
    </location>
</feature>